<sequence>MLSLLSKSFDRSSNSAFSGKTLGGFPGSRGLGSLGRVLGGCRGFSGEAEERESIDYDVVVVGAGPAGLSAAIRLKQLCQEKGRDLSVCVVEKGAEVGAHILSGNVFETRALDELIPDWKNQQAPIEVPVSSDKFLYLTKDRAISLPCPFDNKGNYVISLSQLTRWMGVRAEEHGVEIYPGFAASEVLYDNNDVVTGVGTNDMGISKDGTKKDNFQPGVGVKGRITLLAEGCRGSLSEKIIRKYKLREKVHAQHQTYALGIKEVWEIDESNHKPGSVVHTIGWPLDQRTYGGSFLYHMKDNQVSVGFVVALNYRNPYLNPYGEFQKFKHHPAIKRLLEGGEVIQYGARSLNEGGFQSIPYPVFPGGAMIGCSAGFLNVPKIKGTHTAMKSGMLAAEAAFSALHEGTSMDVYWDLLRKSWIWEELHLARNYRPAFEYGLVPGLAISGLEHYLFKGRLPFTLKHGEPDHKATDEAKLHSPIEYPRPDNVVSFDVPTSLHRSNTNHEHDQPAHLRLKDSTVPERVNLPVYAAPESRFCPARVYEYVPNDEGRPKLHINAQNCLHCKACDIKDPKQNIEWTVPEGSGGPGYSVM</sequence>
<gene>
    <name evidence="1" type="ORF">MLD38_017697</name>
</gene>
<organism evidence="1 2">
    <name type="scientific">Melastoma candidum</name>
    <dbReference type="NCBI Taxonomy" id="119954"/>
    <lineage>
        <taxon>Eukaryota</taxon>
        <taxon>Viridiplantae</taxon>
        <taxon>Streptophyta</taxon>
        <taxon>Embryophyta</taxon>
        <taxon>Tracheophyta</taxon>
        <taxon>Spermatophyta</taxon>
        <taxon>Magnoliopsida</taxon>
        <taxon>eudicotyledons</taxon>
        <taxon>Gunneridae</taxon>
        <taxon>Pentapetalae</taxon>
        <taxon>rosids</taxon>
        <taxon>malvids</taxon>
        <taxon>Myrtales</taxon>
        <taxon>Melastomataceae</taxon>
        <taxon>Melastomatoideae</taxon>
        <taxon>Melastomateae</taxon>
        <taxon>Melastoma</taxon>
    </lineage>
</organism>
<name>A0ACB9QUZ6_9MYRT</name>
<dbReference type="Proteomes" id="UP001057402">
    <property type="component" value="Chromosome 5"/>
</dbReference>
<accession>A0ACB9QUZ6</accession>
<comment type="caution">
    <text evidence="1">The sequence shown here is derived from an EMBL/GenBank/DDBJ whole genome shotgun (WGS) entry which is preliminary data.</text>
</comment>
<protein>
    <submittedName>
        <fullName evidence="1">Uncharacterized protein</fullName>
    </submittedName>
</protein>
<evidence type="ECO:0000313" key="2">
    <source>
        <dbReference type="Proteomes" id="UP001057402"/>
    </source>
</evidence>
<keyword evidence="2" id="KW-1185">Reference proteome</keyword>
<reference evidence="2" key="1">
    <citation type="journal article" date="2023" name="Front. Plant Sci.">
        <title>Chromosomal-level genome assembly of Melastoma candidum provides insights into trichome evolution.</title>
        <authorList>
            <person name="Zhong Y."/>
            <person name="Wu W."/>
            <person name="Sun C."/>
            <person name="Zou P."/>
            <person name="Liu Y."/>
            <person name="Dai S."/>
            <person name="Zhou R."/>
        </authorList>
    </citation>
    <scope>NUCLEOTIDE SEQUENCE [LARGE SCALE GENOMIC DNA]</scope>
</reference>
<proteinExistence type="predicted"/>
<evidence type="ECO:0000313" key="1">
    <source>
        <dbReference type="EMBL" id="KAI4369229.1"/>
    </source>
</evidence>
<dbReference type="EMBL" id="CM042884">
    <property type="protein sequence ID" value="KAI4369229.1"/>
    <property type="molecule type" value="Genomic_DNA"/>
</dbReference>